<organism evidence="1">
    <name type="scientific">marine sediment metagenome</name>
    <dbReference type="NCBI Taxonomy" id="412755"/>
    <lineage>
        <taxon>unclassified sequences</taxon>
        <taxon>metagenomes</taxon>
        <taxon>ecological metagenomes</taxon>
    </lineage>
</organism>
<proteinExistence type="predicted"/>
<sequence>MLTPNAFDLANDHTFRALLGNSPPPRPAIITAVNGAEYTLLTSDADNAELTAVALNGWQYEVDDVVYIMQAANAPDNALILGTASLPHQLGIGAAAPQYGPLVAANTTGGHGILTRSNIAGTLLTLLPAATINHSIYIRILLDDFTDSGSSTFVLDVPPSSYNGSNIVVGATTIQVRAYATGSLQVLRTAGAATPSCILSAIWI</sequence>
<dbReference type="EMBL" id="LAZR01004989">
    <property type="protein sequence ID" value="KKN03846.1"/>
    <property type="molecule type" value="Genomic_DNA"/>
</dbReference>
<gene>
    <name evidence="1" type="ORF">LCGC14_1103530</name>
</gene>
<comment type="caution">
    <text evidence="1">The sequence shown here is derived from an EMBL/GenBank/DDBJ whole genome shotgun (WGS) entry which is preliminary data.</text>
</comment>
<accession>A0A0F9PS05</accession>
<evidence type="ECO:0000313" key="1">
    <source>
        <dbReference type="EMBL" id="KKN03846.1"/>
    </source>
</evidence>
<dbReference type="AlphaFoldDB" id="A0A0F9PS05"/>
<protein>
    <submittedName>
        <fullName evidence="1">Uncharacterized protein</fullName>
    </submittedName>
</protein>
<name>A0A0F9PS05_9ZZZZ</name>
<reference evidence="1" key="1">
    <citation type="journal article" date="2015" name="Nature">
        <title>Complex archaea that bridge the gap between prokaryotes and eukaryotes.</title>
        <authorList>
            <person name="Spang A."/>
            <person name="Saw J.H."/>
            <person name="Jorgensen S.L."/>
            <person name="Zaremba-Niedzwiedzka K."/>
            <person name="Martijn J."/>
            <person name="Lind A.E."/>
            <person name="van Eijk R."/>
            <person name="Schleper C."/>
            <person name="Guy L."/>
            <person name="Ettema T.J."/>
        </authorList>
    </citation>
    <scope>NUCLEOTIDE SEQUENCE</scope>
</reference>